<dbReference type="OrthoDB" id="3934656at2759"/>
<dbReference type="CDD" id="cd11060">
    <property type="entry name" value="CYP57A1-like"/>
    <property type="match status" value="1"/>
</dbReference>
<evidence type="ECO:0000256" key="1">
    <source>
        <dbReference type="ARBA" id="ARBA00001971"/>
    </source>
</evidence>
<comment type="similarity">
    <text evidence="2 8">Belongs to the cytochrome P450 family.</text>
</comment>
<feature type="binding site" description="axial binding residue" evidence="7">
    <location>
        <position position="312"/>
    </location>
    <ligand>
        <name>heme</name>
        <dbReference type="ChEBI" id="CHEBI:30413"/>
    </ligand>
    <ligandPart>
        <name>Fe</name>
        <dbReference type="ChEBI" id="CHEBI:18248"/>
    </ligandPart>
</feature>
<evidence type="ECO:0000256" key="4">
    <source>
        <dbReference type="ARBA" id="ARBA00023002"/>
    </source>
</evidence>
<evidence type="ECO:0000256" key="3">
    <source>
        <dbReference type="ARBA" id="ARBA00022723"/>
    </source>
</evidence>
<dbReference type="InterPro" id="IPR001128">
    <property type="entry name" value="Cyt_P450"/>
</dbReference>
<evidence type="ECO:0000256" key="7">
    <source>
        <dbReference type="PIRSR" id="PIRSR602401-1"/>
    </source>
</evidence>
<reference evidence="9 10" key="1">
    <citation type="submission" date="2020-01" db="EMBL/GenBank/DDBJ databases">
        <title>Aspergillus terreus IFO 6365 whole genome shotgun sequence.</title>
        <authorList>
            <person name="Kanamasa S."/>
            <person name="Takahashi H."/>
        </authorList>
    </citation>
    <scope>NUCLEOTIDE SEQUENCE [LARGE SCALE GENOMIC DNA]</scope>
    <source>
        <strain evidence="9 10">IFO 6365</strain>
    </source>
</reference>
<dbReference type="Pfam" id="PF00067">
    <property type="entry name" value="p450"/>
    <property type="match status" value="1"/>
</dbReference>
<dbReference type="PRINTS" id="PR00463">
    <property type="entry name" value="EP450I"/>
</dbReference>
<dbReference type="GO" id="GO:0016705">
    <property type="term" value="F:oxidoreductase activity, acting on paired donors, with incorporation or reduction of molecular oxygen"/>
    <property type="evidence" value="ECO:0007669"/>
    <property type="project" value="InterPro"/>
</dbReference>
<comment type="caution">
    <text evidence="9">The sequence shown here is derived from an EMBL/GenBank/DDBJ whole genome shotgun (WGS) entry which is preliminary data.</text>
</comment>
<protein>
    <submittedName>
        <fullName evidence="9">Cytochrome P450</fullName>
    </submittedName>
</protein>
<dbReference type="InterPro" id="IPR002401">
    <property type="entry name" value="Cyt_P450_E_grp-I"/>
</dbReference>
<keyword evidence="10" id="KW-1185">Reference proteome</keyword>
<dbReference type="GO" id="GO:0020037">
    <property type="term" value="F:heme binding"/>
    <property type="evidence" value="ECO:0007669"/>
    <property type="project" value="InterPro"/>
</dbReference>
<evidence type="ECO:0000256" key="6">
    <source>
        <dbReference type="ARBA" id="ARBA00023033"/>
    </source>
</evidence>
<name>A0A5M3Z9L5_ASPTE</name>
<keyword evidence="6 8" id="KW-0503">Monooxygenase</keyword>
<dbReference type="Pfam" id="PF23562">
    <property type="entry name" value="AMP-binding_C_3"/>
    <property type="match status" value="1"/>
</dbReference>
<accession>A0A5M3Z9L5</accession>
<dbReference type="InterPro" id="IPR036396">
    <property type="entry name" value="Cyt_P450_sf"/>
</dbReference>
<evidence type="ECO:0000313" key="9">
    <source>
        <dbReference type="EMBL" id="GFF19040.1"/>
    </source>
</evidence>
<dbReference type="GO" id="GO:0005506">
    <property type="term" value="F:iron ion binding"/>
    <property type="evidence" value="ECO:0007669"/>
    <property type="project" value="InterPro"/>
</dbReference>
<keyword evidence="5 7" id="KW-0408">Iron</keyword>
<keyword evidence="7 8" id="KW-0349">Heme</keyword>
<evidence type="ECO:0000256" key="2">
    <source>
        <dbReference type="ARBA" id="ARBA00010617"/>
    </source>
</evidence>
<dbReference type="EMBL" id="BLJY01000009">
    <property type="protein sequence ID" value="GFF19040.1"/>
    <property type="molecule type" value="Genomic_DNA"/>
</dbReference>
<dbReference type="Gene3D" id="1.10.630.10">
    <property type="entry name" value="Cytochrome P450"/>
    <property type="match status" value="1"/>
</dbReference>
<keyword evidence="3 7" id="KW-0479">Metal-binding</keyword>
<gene>
    <name evidence="9" type="ORF">ATEIFO6365_0009040300</name>
</gene>
<evidence type="ECO:0000313" key="10">
    <source>
        <dbReference type="Proteomes" id="UP000452235"/>
    </source>
</evidence>
<dbReference type="VEuPathDB" id="FungiDB:ATEG_07776"/>
<dbReference type="PANTHER" id="PTHR24305">
    <property type="entry name" value="CYTOCHROME P450"/>
    <property type="match status" value="1"/>
</dbReference>
<comment type="cofactor">
    <cofactor evidence="1 7">
        <name>heme</name>
        <dbReference type="ChEBI" id="CHEBI:30413"/>
    </cofactor>
</comment>
<dbReference type="PRINTS" id="PR00385">
    <property type="entry name" value="P450"/>
</dbReference>
<evidence type="ECO:0000256" key="8">
    <source>
        <dbReference type="RuleBase" id="RU000461"/>
    </source>
</evidence>
<evidence type="ECO:0000256" key="5">
    <source>
        <dbReference type="ARBA" id="ARBA00023004"/>
    </source>
</evidence>
<organism evidence="9 10">
    <name type="scientific">Aspergillus terreus</name>
    <dbReference type="NCBI Taxonomy" id="33178"/>
    <lineage>
        <taxon>Eukaryota</taxon>
        <taxon>Fungi</taxon>
        <taxon>Dikarya</taxon>
        <taxon>Ascomycota</taxon>
        <taxon>Pezizomycotina</taxon>
        <taxon>Eurotiomycetes</taxon>
        <taxon>Eurotiomycetidae</taxon>
        <taxon>Eurotiales</taxon>
        <taxon>Aspergillaceae</taxon>
        <taxon>Aspergillus</taxon>
        <taxon>Aspergillus subgen. Circumdati</taxon>
    </lineage>
</organism>
<sequence>MTSILQSENYLDECTAVFLEQLGKIADSKGTFDLHEWARMYAYDVIGELYFSKMFGFLKAGCDHLGFMASTDTLIPVMTLSAVMPIYVRSVFMFAGILFPRVRNALTALGNLSKAAETAVQERLAQRDESKDGLERADVLSKVLDIYHGKKADFDLDDVRLEAFGAFFAGSDTTAIFISGTLYHIIKNRDVYDSLTKEIDQGTIDGLLSTPFITYNEAAKLPYLSACIKEGMRVHPSTALTFPRNAPKGGCDIEGHWIPETARVGVNAAVVQFDKSIFGDDADTFNPLRWLGPDADNMSRYILQFGAGSRTCMGKHISMAEIYKIIPALLRSYHFELDGTGDLKTTSYWFYKPASITTQVQRRQILLPIELGRQLVPTAIDEIAEKDPNRVFAEFIDSPLTPGGVQKLDFKTFAGAIDRTAWWMKSALGWLQLPGKSVVAYAGYPDARYYLILVAAIKCGYIKVPQTRFLFCTPRLYGVHETIASQREPGPNDTERTHVDCDIFNGCSAAAAYTDFLLPPRRDLQVSKHPTKPDHWKYEGRMDDSVMLSIGQNVIPKAFEEHLERHTAVRSATVLGNDRPCVCLLLELEPEKDRRDGTPGEMVDQEIWPAILRATCPKKPIPRNFKGAVKRGGGLGALSNGY</sequence>
<dbReference type="AlphaFoldDB" id="A0A5M3Z9L5"/>
<dbReference type="GO" id="GO:0004497">
    <property type="term" value="F:monooxygenase activity"/>
    <property type="evidence" value="ECO:0007669"/>
    <property type="project" value="UniProtKB-KW"/>
</dbReference>
<dbReference type="PANTHER" id="PTHR24305:SF229">
    <property type="entry name" value="P450, PUTATIVE (EUROFUNG)-RELATED"/>
    <property type="match status" value="1"/>
</dbReference>
<dbReference type="InterPro" id="IPR050121">
    <property type="entry name" value="Cytochrome_P450_monoxygenase"/>
</dbReference>
<keyword evidence="4 8" id="KW-0560">Oxidoreductase</keyword>
<proteinExistence type="inferred from homology"/>
<dbReference type="InterPro" id="IPR017972">
    <property type="entry name" value="Cyt_P450_CS"/>
</dbReference>
<dbReference type="PROSITE" id="PS00086">
    <property type="entry name" value="CYTOCHROME_P450"/>
    <property type="match status" value="1"/>
</dbReference>
<dbReference type="SUPFAM" id="SSF48264">
    <property type="entry name" value="Cytochrome P450"/>
    <property type="match status" value="1"/>
</dbReference>
<dbReference type="Proteomes" id="UP000452235">
    <property type="component" value="Unassembled WGS sequence"/>
</dbReference>
<dbReference type="VEuPathDB" id="FungiDB:ATEG_07775"/>
<dbReference type="SUPFAM" id="SSF56801">
    <property type="entry name" value="Acetyl-CoA synthetase-like"/>
    <property type="match status" value="1"/>
</dbReference>